<name>A0ABP9RJH1_9ACTN</name>
<dbReference type="InterPro" id="IPR010640">
    <property type="entry name" value="Low_temperature_requirement_A"/>
</dbReference>
<dbReference type="EMBL" id="BAABJQ010000002">
    <property type="protein sequence ID" value="GAA5178510.1"/>
    <property type="molecule type" value="Genomic_DNA"/>
</dbReference>
<feature type="transmembrane region" description="Helical" evidence="1">
    <location>
        <begin position="295"/>
        <end position="313"/>
    </location>
</feature>
<feature type="transmembrane region" description="Helical" evidence="1">
    <location>
        <begin position="43"/>
        <end position="63"/>
    </location>
</feature>
<feature type="transmembrane region" description="Helical" evidence="1">
    <location>
        <begin position="70"/>
        <end position="92"/>
    </location>
</feature>
<keyword evidence="1" id="KW-0472">Membrane</keyword>
<keyword evidence="1" id="KW-1133">Transmembrane helix</keyword>
<dbReference type="Pfam" id="PF06772">
    <property type="entry name" value="LtrA"/>
    <property type="match status" value="1"/>
</dbReference>
<dbReference type="RefSeq" id="WP_345625813.1">
    <property type="nucleotide sequence ID" value="NZ_BAABJQ010000002.1"/>
</dbReference>
<accession>A0ABP9RJH1</accession>
<comment type="caution">
    <text evidence="2">The sequence shown here is derived from an EMBL/GenBank/DDBJ whole genome shotgun (WGS) entry which is preliminary data.</text>
</comment>
<feature type="transmembrane region" description="Helical" evidence="1">
    <location>
        <begin position="224"/>
        <end position="242"/>
    </location>
</feature>
<feature type="transmembrane region" description="Helical" evidence="1">
    <location>
        <begin position="12"/>
        <end position="31"/>
    </location>
</feature>
<keyword evidence="3" id="KW-1185">Reference proteome</keyword>
<dbReference type="PANTHER" id="PTHR36840:SF1">
    <property type="entry name" value="BLL5714 PROTEIN"/>
    <property type="match status" value="1"/>
</dbReference>
<feature type="transmembrane region" description="Helical" evidence="1">
    <location>
        <begin position="130"/>
        <end position="148"/>
    </location>
</feature>
<evidence type="ECO:0000313" key="3">
    <source>
        <dbReference type="Proteomes" id="UP001501570"/>
    </source>
</evidence>
<feature type="transmembrane region" description="Helical" evidence="1">
    <location>
        <begin position="349"/>
        <end position="368"/>
    </location>
</feature>
<protein>
    <submittedName>
        <fullName evidence="2">Low temperature requirement protein A</fullName>
    </submittedName>
</protein>
<gene>
    <name evidence="2" type="ORF">GCM10023322_05840</name>
</gene>
<reference evidence="3" key="1">
    <citation type="journal article" date="2019" name="Int. J. Syst. Evol. Microbiol.">
        <title>The Global Catalogue of Microorganisms (GCM) 10K type strain sequencing project: providing services to taxonomists for standard genome sequencing and annotation.</title>
        <authorList>
            <consortium name="The Broad Institute Genomics Platform"/>
            <consortium name="The Broad Institute Genome Sequencing Center for Infectious Disease"/>
            <person name="Wu L."/>
            <person name="Ma J."/>
        </authorList>
    </citation>
    <scope>NUCLEOTIDE SEQUENCE [LARGE SCALE GENOMIC DNA]</scope>
    <source>
        <strain evidence="3">JCM 18304</strain>
    </source>
</reference>
<evidence type="ECO:0000313" key="2">
    <source>
        <dbReference type="EMBL" id="GAA5178510.1"/>
    </source>
</evidence>
<keyword evidence="1" id="KW-0812">Transmembrane</keyword>
<proteinExistence type="predicted"/>
<feature type="transmembrane region" description="Helical" evidence="1">
    <location>
        <begin position="262"/>
        <end position="283"/>
    </location>
</feature>
<dbReference type="Proteomes" id="UP001501570">
    <property type="component" value="Unassembled WGS sequence"/>
</dbReference>
<evidence type="ECO:0000256" key="1">
    <source>
        <dbReference type="SAM" id="Phobius"/>
    </source>
</evidence>
<feature type="transmembrane region" description="Helical" evidence="1">
    <location>
        <begin position="198"/>
        <end position="218"/>
    </location>
</feature>
<organism evidence="2 3">
    <name type="scientific">Rugosimonospora acidiphila</name>
    <dbReference type="NCBI Taxonomy" id="556531"/>
    <lineage>
        <taxon>Bacteria</taxon>
        <taxon>Bacillati</taxon>
        <taxon>Actinomycetota</taxon>
        <taxon>Actinomycetes</taxon>
        <taxon>Micromonosporales</taxon>
        <taxon>Micromonosporaceae</taxon>
        <taxon>Rugosimonospora</taxon>
    </lineage>
</organism>
<dbReference type="PANTHER" id="PTHR36840">
    <property type="entry name" value="BLL5714 PROTEIN"/>
    <property type="match status" value="1"/>
</dbReference>
<sequence length="382" mass="41331">MHEGPQRTTLLELFFDLVFVAALALISQSLASDRTWRGALHTLILLMAIWWIWSVTALVTDLYRRQRPPILPMTIWVMSGSMVMSAAVPKAFAERGFVFALAYVAIHLGRGLFLVAALRGQPAQRHAARFLFWFAVSAAPWIAGGLAPRTAREVLWPLALVLDYGSARFRYPTPRLGRVPSSQYDVAAEHLAERYQQFFTLALGTAILATSLTFAGSAFTSSQALAFAIAFTTTVVLWRLYVHRAGVLLQPAIESARDPGRLLRSAPYTHLVMVAGVVVTAAGFESLIGHPTAQLTPSVIILVLGGPALFLAGRARFEYEVFTRVSPSRLAGLLALAATAAAIRLLTPLIAGGVSALILVGIAVADAVRARRGRPERPSPSL</sequence>
<feature type="transmembrane region" description="Helical" evidence="1">
    <location>
        <begin position="98"/>
        <end position="118"/>
    </location>
</feature>